<name>A0A0W1R8I1_9EURY</name>
<reference evidence="1 2" key="1">
    <citation type="submission" date="2015-12" db="EMBL/GenBank/DDBJ databases">
        <title>Haloprofundus marisrubri gen. nov., sp. nov., an extremely halophilic archaeon isolated from the Discovery deep brine-seawater interface in the Red Sea.</title>
        <authorList>
            <person name="Zhang G."/>
            <person name="Stingl U."/>
            <person name="Rashid M."/>
        </authorList>
    </citation>
    <scope>NUCLEOTIDE SEQUENCE [LARGE SCALE GENOMIC DNA]</scope>
    <source>
        <strain evidence="1 2">SB9</strain>
    </source>
</reference>
<dbReference type="EMBL" id="LOPU01000029">
    <property type="protein sequence ID" value="KTG09490.1"/>
    <property type="molecule type" value="Genomic_DNA"/>
</dbReference>
<evidence type="ECO:0000313" key="2">
    <source>
        <dbReference type="Proteomes" id="UP000054387"/>
    </source>
</evidence>
<dbReference type="RefSeq" id="WP_058582642.1">
    <property type="nucleotide sequence ID" value="NZ_LOPU01000029.1"/>
</dbReference>
<evidence type="ECO:0000313" key="1">
    <source>
        <dbReference type="EMBL" id="KTG09490.1"/>
    </source>
</evidence>
<keyword evidence="2" id="KW-1185">Reference proteome</keyword>
<protein>
    <submittedName>
        <fullName evidence="1">SpoOM family protein</fullName>
    </submittedName>
</protein>
<gene>
    <name evidence="1" type="ORF">AUR64_17105</name>
</gene>
<organism evidence="1 2">
    <name type="scientific">Haloprofundus marisrubri</name>
    <dbReference type="NCBI Taxonomy" id="1514971"/>
    <lineage>
        <taxon>Archaea</taxon>
        <taxon>Methanobacteriati</taxon>
        <taxon>Methanobacteriota</taxon>
        <taxon>Stenosarchaea group</taxon>
        <taxon>Halobacteria</taxon>
        <taxon>Halobacteriales</taxon>
        <taxon>Haloferacaceae</taxon>
        <taxon>Haloprofundus</taxon>
    </lineage>
</organism>
<dbReference type="PANTHER" id="PTHR40053:SF1">
    <property type="entry name" value="SPORULATION-CONTROL PROTEIN SPO0M"/>
    <property type="match status" value="1"/>
</dbReference>
<dbReference type="OrthoDB" id="181599at2157"/>
<proteinExistence type="predicted"/>
<accession>A0A0W1R8I1</accession>
<dbReference type="InterPro" id="IPR009776">
    <property type="entry name" value="Spore_0_M"/>
</dbReference>
<dbReference type="Proteomes" id="UP000054387">
    <property type="component" value="Unassembled WGS sequence"/>
</dbReference>
<comment type="caution">
    <text evidence="1">The sequence shown here is derived from an EMBL/GenBank/DDBJ whole genome shotgun (WGS) entry which is preliminary data.</text>
</comment>
<dbReference type="PANTHER" id="PTHR40053">
    <property type="entry name" value="SPORULATION-CONTROL PROTEIN SPO0M"/>
    <property type="match status" value="1"/>
</dbReference>
<dbReference type="Pfam" id="PF07070">
    <property type="entry name" value="Spo0M"/>
    <property type="match status" value="1"/>
</dbReference>
<sequence length="245" mass="26911">MRNVLARIGIGSATVDTVLPSATVIPGQSVDAEVHIHGGASEQRVGQMVFAVKTRYRTEDGHETTTIDRLTLAEELTIAANQDEVRPVTLDIPYETPVTVGGIEVWIETELDIDWAVDPGDRDGLDVQPTPQMAALFDAMEQLGFSLHAADCEADPYGRYSAGRRFVQEFEYRPQSGPFAESLDEVELVCLPDSDGLTVYAEIDRRGGLLSELADTDERKTQFTVTDDDPDVILEQVRSAIEEQA</sequence>
<dbReference type="AlphaFoldDB" id="A0A0W1R8I1"/>
<dbReference type="STRING" id="1514971.AUR64_17105"/>